<dbReference type="STRING" id="36844.SAMN04488501_1113"/>
<evidence type="ECO:0000313" key="3">
    <source>
        <dbReference type="EMBL" id="KOA20262.1"/>
    </source>
</evidence>
<organism evidence="3 4">
    <name type="scientific">Clostridium homopropionicum DSM 5847</name>
    <dbReference type="NCBI Taxonomy" id="1121318"/>
    <lineage>
        <taxon>Bacteria</taxon>
        <taxon>Bacillati</taxon>
        <taxon>Bacillota</taxon>
        <taxon>Clostridia</taxon>
        <taxon>Eubacteriales</taxon>
        <taxon>Clostridiaceae</taxon>
        <taxon>Clostridium</taxon>
    </lineage>
</organism>
<dbReference type="AlphaFoldDB" id="A0A0L6ZBC8"/>
<dbReference type="SMART" id="SM00028">
    <property type="entry name" value="TPR"/>
    <property type="match status" value="3"/>
</dbReference>
<evidence type="ECO:0000313" key="4">
    <source>
        <dbReference type="Proteomes" id="UP000037043"/>
    </source>
</evidence>
<protein>
    <submittedName>
        <fullName evidence="3">Tetratricopeptide repeat protein</fullName>
    </submittedName>
</protein>
<evidence type="ECO:0000256" key="1">
    <source>
        <dbReference type="PROSITE-ProRule" id="PRU00339"/>
    </source>
</evidence>
<proteinExistence type="predicted"/>
<keyword evidence="4" id="KW-1185">Reference proteome</keyword>
<dbReference type="SUPFAM" id="SSF48452">
    <property type="entry name" value="TPR-like"/>
    <property type="match status" value="1"/>
</dbReference>
<dbReference type="RefSeq" id="WP_052221022.1">
    <property type="nucleotide sequence ID" value="NZ_LHUR01000018.1"/>
</dbReference>
<name>A0A0L6ZBC8_9CLOT</name>
<dbReference type="Proteomes" id="UP000037043">
    <property type="component" value="Unassembled WGS sequence"/>
</dbReference>
<keyword evidence="1" id="KW-0802">TPR repeat</keyword>
<dbReference type="EMBL" id="LHUR01000018">
    <property type="protein sequence ID" value="KOA20262.1"/>
    <property type="molecule type" value="Genomic_DNA"/>
</dbReference>
<keyword evidence="2" id="KW-0175">Coiled coil</keyword>
<sequence length="362" mass="41900">MTVKTEMKNKLSLLLFLEVKKERIESIFKIKINEVGEFYLPIVSENIIEKVNKDEDVSSIPVGFFIEGMFYVLGADEEFKYNRLYLNIINNVPNSKEYIKGKIAELVKLKKYEDGYILLKGLSKIEATAEIYEKLINLLENLRSTNDEYIDEEIEIIEEAKEIKNFALPYYYEGIIKQEKGDYEGALYSINSYISAGGKKTEEVLEFKSSLNLINAYKNGKELVYEDPEKALGILIPLLNQMGDSAEIYFYIAIGYRILENFNKAIYYLEKSIEIDNSFPEAFNELAINYACLEDFDLAIKYLRKVFEVTKSVEVCTNLVMCYLNSGDIRQAKIHLEIAKTLDKNDEVVKELEQILNELKEE</sequence>
<gene>
    <name evidence="3" type="ORF">CLHOM_14670</name>
</gene>
<comment type="caution">
    <text evidence="3">The sequence shown here is derived from an EMBL/GenBank/DDBJ whole genome shotgun (WGS) entry which is preliminary data.</text>
</comment>
<dbReference type="InterPro" id="IPR019734">
    <property type="entry name" value="TPR_rpt"/>
</dbReference>
<dbReference type="PROSITE" id="PS50005">
    <property type="entry name" value="TPR"/>
    <property type="match status" value="1"/>
</dbReference>
<reference evidence="4" key="1">
    <citation type="submission" date="2015-08" db="EMBL/GenBank/DDBJ databases">
        <title>Genome sequence of the strict anaerobe Clostridium homopropionicum LuHBu1 (DSM 5847T).</title>
        <authorList>
            <person name="Poehlein A."/>
            <person name="Beck M."/>
            <person name="Schiel-Bengelsdorf B."/>
            <person name="Bengelsdorf F.R."/>
            <person name="Daniel R."/>
            <person name="Duerre P."/>
        </authorList>
    </citation>
    <scope>NUCLEOTIDE SEQUENCE [LARGE SCALE GENOMIC DNA]</scope>
    <source>
        <strain evidence="4">DSM 5847</strain>
    </source>
</reference>
<feature type="repeat" description="TPR" evidence="1">
    <location>
        <begin position="246"/>
        <end position="279"/>
    </location>
</feature>
<dbReference type="PATRIC" id="fig|1121318.3.peg.1472"/>
<evidence type="ECO:0000256" key="2">
    <source>
        <dbReference type="SAM" id="Coils"/>
    </source>
</evidence>
<dbReference type="InterPro" id="IPR011990">
    <property type="entry name" value="TPR-like_helical_dom_sf"/>
</dbReference>
<dbReference type="Gene3D" id="1.25.40.10">
    <property type="entry name" value="Tetratricopeptide repeat domain"/>
    <property type="match status" value="1"/>
</dbReference>
<accession>A0A0L6ZBC8</accession>
<feature type="coiled-coil region" evidence="2">
    <location>
        <begin position="122"/>
        <end position="152"/>
    </location>
</feature>